<name>V9HVS3_9FIRM</name>
<dbReference type="EMBL" id="AFZF02000009">
    <property type="protein sequence ID" value="EHL18493.1"/>
    <property type="molecule type" value="Genomic_DNA"/>
</dbReference>
<dbReference type="Pfam" id="PF05135">
    <property type="entry name" value="Phage_connect_1"/>
    <property type="match status" value="1"/>
</dbReference>
<organism evidence="1 2">
    <name type="scientific">Peptoanaerobacter stomatis</name>
    <dbReference type="NCBI Taxonomy" id="796937"/>
    <lineage>
        <taxon>Bacteria</taxon>
        <taxon>Bacillati</taxon>
        <taxon>Bacillota</taxon>
        <taxon>Clostridia</taxon>
        <taxon>Peptostreptococcales</taxon>
        <taxon>Filifactoraceae</taxon>
        <taxon>Peptoanaerobacter</taxon>
    </lineage>
</organism>
<evidence type="ECO:0000313" key="2">
    <source>
        <dbReference type="Proteomes" id="UP000017818"/>
    </source>
</evidence>
<dbReference type="InterPro" id="IPR021146">
    <property type="entry name" value="Phage_gp6-like_head-tail"/>
</dbReference>
<evidence type="ECO:0000313" key="1">
    <source>
        <dbReference type="EMBL" id="EHL18493.1"/>
    </source>
</evidence>
<evidence type="ECO:0008006" key="3">
    <source>
        <dbReference type="Google" id="ProtNLM"/>
    </source>
</evidence>
<dbReference type="NCBIfam" id="TIGR01560">
    <property type="entry name" value="put_DNA_pack"/>
    <property type="match status" value="1"/>
</dbReference>
<gene>
    <name evidence="1" type="ORF">HMPREF9630_00218</name>
</gene>
<comment type="caution">
    <text evidence="1">The sequence shown here is derived from an EMBL/GenBank/DDBJ whole genome shotgun (WGS) entry which is preliminary data.</text>
</comment>
<dbReference type="RefSeq" id="WP_009527704.1">
    <property type="nucleotide sequence ID" value="NZ_JH815225.1"/>
</dbReference>
<sequence>MDLASIKEYLRVDNSNQDNYIDVLIKISDDYMENAIDNYREKMKDDKFKMKSEICQKAIIQDMFDNRTLINKDSEMTYIIRSMITQLQT</sequence>
<accession>V9HVS3</accession>
<protein>
    <recommendedName>
        <fullName evidence="3">Phage gp6-like head-tail connector protein</fullName>
    </recommendedName>
</protein>
<dbReference type="HOGENOM" id="CLU_085951_4_3_9"/>
<dbReference type="AlphaFoldDB" id="V9HVS3"/>
<proteinExistence type="predicted"/>
<dbReference type="Gene3D" id="1.10.3230.30">
    <property type="entry name" value="Phage gp6-like head-tail connector protein"/>
    <property type="match status" value="1"/>
</dbReference>
<dbReference type="Proteomes" id="UP000017818">
    <property type="component" value="Unassembled WGS sequence"/>
</dbReference>
<reference evidence="1 2" key="1">
    <citation type="submission" date="2012-05" db="EMBL/GenBank/DDBJ databases">
        <title>The Genome Sequence of Eubacteriaceae bacterium CM2.</title>
        <authorList>
            <consortium name="The Broad Institute Genome Sequencing Platform"/>
            <person name="Earl A."/>
            <person name="Ward D."/>
            <person name="Feldgarden M."/>
            <person name="Gevers D."/>
            <person name="Sizova M."/>
            <person name="Hazen A."/>
            <person name="Epstein S."/>
            <person name="Walker B."/>
            <person name="Young S.K."/>
            <person name="Zeng Q."/>
            <person name="Gargeya S."/>
            <person name="Fitzgerald M."/>
            <person name="Haas B."/>
            <person name="Abouelleil A."/>
            <person name="Alvarado L."/>
            <person name="Arachchi H.M."/>
            <person name="Berlin A."/>
            <person name="Chapman S.B."/>
            <person name="Goldberg J."/>
            <person name="Griggs A."/>
            <person name="Gujja S."/>
            <person name="Hansen M."/>
            <person name="Howarth C."/>
            <person name="Imamovic A."/>
            <person name="Larimer J."/>
            <person name="McCowen C."/>
            <person name="Montmayeur A."/>
            <person name="Murphy C."/>
            <person name="Neiman D."/>
            <person name="Pearson M."/>
            <person name="Priest M."/>
            <person name="Roberts A."/>
            <person name="Saif S."/>
            <person name="Shea T."/>
            <person name="Sisk P."/>
            <person name="Sykes S."/>
            <person name="Wortman J."/>
            <person name="Nusbaum C."/>
            <person name="Birren B."/>
        </authorList>
    </citation>
    <scope>NUCLEOTIDE SEQUENCE [LARGE SCALE GENOMIC DNA]</scope>
    <source>
        <strain evidence="1 2">CM2</strain>
    </source>
</reference>
<dbReference type="CDD" id="cd08054">
    <property type="entry name" value="gp6"/>
    <property type="match status" value="1"/>
</dbReference>
<dbReference type="InterPro" id="IPR006450">
    <property type="entry name" value="Phage_HK97_gp6-like"/>
</dbReference>